<dbReference type="EMBL" id="BEXB01000023">
    <property type="protein sequence ID" value="GAY77260.1"/>
    <property type="molecule type" value="Genomic_DNA"/>
</dbReference>
<dbReference type="PANTHER" id="PTHR43236">
    <property type="entry name" value="ANTITOXIN HIGA1"/>
    <property type="match status" value="1"/>
</dbReference>
<dbReference type="SUPFAM" id="SSF47413">
    <property type="entry name" value="lambda repressor-like DNA-binding domains"/>
    <property type="match status" value="1"/>
</dbReference>
<dbReference type="InterPro" id="IPR001387">
    <property type="entry name" value="Cro/C1-type_HTH"/>
</dbReference>
<dbReference type="PROSITE" id="PS50943">
    <property type="entry name" value="HTH_CROC1"/>
    <property type="match status" value="1"/>
</dbReference>
<dbReference type="RefSeq" id="WP_262392938.1">
    <property type="nucleotide sequence ID" value="NZ_BEXB01000023.1"/>
</dbReference>
<evidence type="ECO:0000313" key="4">
    <source>
        <dbReference type="Proteomes" id="UP000319716"/>
    </source>
</evidence>
<gene>
    <name evidence="3" type="ORF">NBRC111894_2814</name>
</gene>
<dbReference type="Pfam" id="PF01381">
    <property type="entry name" value="HTH_3"/>
    <property type="match status" value="1"/>
</dbReference>
<feature type="domain" description="HTH cro/C1-type" evidence="2">
    <location>
        <begin position="21"/>
        <end position="75"/>
    </location>
</feature>
<dbReference type="Pfam" id="PF06114">
    <property type="entry name" value="Peptidase_M78"/>
    <property type="match status" value="1"/>
</dbReference>
<name>A0A4Y1ZE94_9BACL</name>
<dbReference type="PANTHER" id="PTHR43236:SF1">
    <property type="entry name" value="BLL7220 PROTEIN"/>
    <property type="match status" value="1"/>
</dbReference>
<dbReference type="InterPro" id="IPR010982">
    <property type="entry name" value="Lambda_DNA-bd_dom_sf"/>
</dbReference>
<comment type="caution">
    <text evidence="3">The sequence shown here is derived from an EMBL/GenBank/DDBJ whole genome shotgun (WGS) entry which is preliminary data.</text>
</comment>
<proteinExistence type="inferred from homology"/>
<dbReference type="CDD" id="cd00093">
    <property type="entry name" value="HTH_XRE"/>
    <property type="match status" value="1"/>
</dbReference>
<evidence type="ECO:0000313" key="3">
    <source>
        <dbReference type="EMBL" id="GAY77260.1"/>
    </source>
</evidence>
<dbReference type="Gene3D" id="1.10.10.2910">
    <property type="match status" value="1"/>
</dbReference>
<protein>
    <submittedName>
        <fullName evidence="3">Plasmid maintenance system antidote protein</fullName>
    </submittedName>
</protein>
<comment type="similarity">
    <text evidence="1">Belongs to the short-chain fatty acyl-CoA assimilation regulator (ScfR) family.</text>
</comment>
<accession>A0A4Y1ZE94</accession>
<evidence type="ECO:0000256" key="1">
    <source>
        <dbReference type="ARBA" id="ARBA00007227"/>
    </source>
</evidence>
<dbReference type="NCBIfam" id="TIGR02607">
    <property type="entry name" value="antidote_HigA"/>
    <property type="match status" value="1"/>
</dbReference>
<dbReference type="GO" id="GO:0003677">
    <property type="term" value="F:DNA binding"/>
    <property type="evidence" value="ECO:0007669"/>
    <property type="project" value="InterPro"/>
</dbReference>
<dbReference type="InterPro" id="IPR013430">
    <property type="entry name" value="Toxin_antidote_HigA"/>
</dbReference>
<dbReference type="SMART" id="SM00530">
    <property type="entry name" value="HTH_XRE"/>
    <property type="match status" value="1"/>
</dbReference>
<dbReference type="InterPro" id="IPR010359">
    <property type="entry name" value="IrrE_HExxH"/>
</dbReference>
<dbReference type="AlphaFoldDB" id="A0A4Y1ZE94"/>
<reference evidence="3 4" key="1">
    <citation type="submission" date="2017-11" db="EMBL/GenBank/DDBJ databases">
        <title>Draft Genome Sequence of Sporolactobacillus inulinus NBRC 111894 Isolated from Koso, a Japanese Sugar-Vegetable Fermented Beverage.</title>
        <authorList>
            <person name="Chiou T.Y."/>
            <person name="Oshima K."/>
            <person name="Suda W."/>
            <person name="Hattori M."/>
            <person name="Takahashi T."/>
        </authorList>
    </citation>
    <scope>NUCLEOTIDE SEQUENCE [LARGE SCALE GENOMIC DNA]</scope>
    <source>
        <strain evidence="3 4">NBRC111894</strain>
    </source>
</reference>
<dbReference type="InterPro" id="IPR052345">
    <property type="entry name" value="Rad_response_metalloprotease"/>
</dbReference>
<evidence type="ECO:0000259" key="2">
    <source>
        <dbReference type="PROSITE" id="PS50943"/>
    </source>
</evidence>
<organism evidence="3 4">
    <name type="scientific">Sporolactobacillus inulinus</name>
    <dbReference type="NCBI Taxonomy" id="2078"/>
    <lineage>
        <taxon>Bacteria</taxon>
        <taxon>Bacillati</taxon>
        <taxon>Bacillota</taxon>
        <taxon>Bacilli</taxon>
        <taxon>Bacillales</taxon>
        <taxon>Sporolactobacillaceae</taxon>
        <taxon>Sporolactobacillus</taxon>
    </lineage>
</organism>
<dbReference type="Proteomes" id="UP000319716">
    <property type="component" value="Unassembled WGS sequence"/>
</dbReference>
<dbReference type="Gene3D" id="1.10.260.40">
    <property type="entry name" value="lambda repressor-like DNA-binding domains"/>
    <property type="match status" value="1"/>
</dbReference>
<sequence length="413" mass="47105">MINQNAYDCDLDFIVTPGDTLLETIESLDITQAELARRTGRTVKLINEIIKGKAPISADTAIQLEKVLGIPASFWNNLEKKYQEEISECKHKKELESCTGWLNKFPIKSMIREKYINKMDNDVDQLSELLSFFGVASPKSWDTLWDTKVQFRQSPTFESDKYAVITYLRKAEIEATKIKCSPYDKEKFSTAISELRNLTNETDPQNFVPQLINTCAAAGVAIVFLPELKGTHLSGATKWLSPNKAMIVLSLRHKRNDHLWFTFFHESGHVILHAKKKVFIESNKHLPEVNAEKEADNFAANVLIPKDEYKSFVEKHGSIISARDVASFAKSINIHPGIVVGRLQRDEVIPYRNLNRLIIFINGTNGETQNNIFKYDFSFIWIKMVIVAHRLQYPGFNSLSQFYCTGRLSDGSF</sequence>